<evidence type="ECO:0000313" key="5">
    <source>
        <dbReference type="EMBL" id="RWS24084.1"/>
    </source>
</evidence>
<evidence type="ECO:0000256" key="1">
    <source>
        <dbReference type="ARBA" id="ARBA00008861"/>
    </source>
</evidence>
<dbReference type="AlphaFoldDB" id="A0A443S9D8"/>
<keyword evidence="6" id="KW-1185">Reference proteome</keyword>
<feature type="non-terminal residue" evidence="5">
    <location>
        <position position="1"/>
    </location>
</feature>
<dbReference type="CDD" id="cd06661">
    <property type="entry name" value="GGCT_like"/>
    <property type="match status" value="1"/>
</dbReference>
<dbReference type="InterPro" id="IPR036568">
    <property type="entry name" value="GGCT-like_sf"/>
</dbReference>
<sequence length="182" mass="21539">SHFFKMENEKESKKENIYVFVYGTLKRNQPNYNYLVDTNTGESKFVCEAKTIDKWPLVIASKFNIPYLLYAKGVGNRICGEIYSVNESKMAFLDDFEGYPKYYNRFQIPVEITSNGYNSSNVQEKLLTPWIYMLTDFEPQLLHLPMHECYDSFGSHGLRYVERCERYKFKDYNALNDVKCKQ</sequence>
<dbReference type="STRING" id="299467.A0A443S9D8"/>
<dbReference type="SUPFAM" id="SSF110857">
    <property type="entry name" value="Gamma-glutamyl cyclotransferase-like"/>
    <property type="match status" value="1"/>
</dbReference>
<feature type="active site" description="Proton acceptor" evidence="2">
    <location>
        <position position="97"/>
    </location>
</feature>
<keyword evidence="5" id="KW-0808">Transferase</keyword>
<proteinExistence type="inferred from homology"/>
<gene>
    <name evidence="5" type="ORF">B4U80_03928</name>
</gene>
<dbReference type="PANTHER" id="PTHR12510:SF4">
    <property type="entry name" value="GAMMA-GLUTAMYLAMINECYCLOTRANSFERASE"/>
    <property type="match status" value="1"/>
</dbReference>
<evidence type="ECO:0000259" key="4">
    <source>
        <dbReference type="Pfam" id="PF06094"/>
    </source>
</evidence>
<name>A0A443S9D8_9ACAR</name>
<feature type="domain" description="Gamma-glutamylcyclotransferase AIG2-like" evidence="4">
    <location>
        <begin position="19"/>
        <end position="148"/>
    </location>
</feature>
<dbReference type="Pfam" id="PF06094">
    <property type="entry name" value="GGACT"/>
    <property type="match status" value="1"/>
</dbReference>
<protein>
    <recommendedName>
        <fullName evidence="3">Gamma-glutamylcyclotransferase family protein</fullName>
    </recommendedName>
</protein>
<dbReference type="Gene3D" id="3.10.490.10">
    <property type="entry name" value="Gamma-glutamyl cyclotransferase-like"/>
    <property type="match status" value="1"/>
</dbReference>
<evidence type="ECO:0000256" key="2">
    <source>
        <dbReference type="PIRSR" id="PIRSR639126-1"/>
    </source>
</evidence>
<comment type="similarity">
    <text evidence="1 3">Belongs to the gamma-glutamylcyclotransferase family.</text>
</comment>
<comment type="caution">
    <text evidence="5">The sequence shown here is derived from an EMBL/GenBank/DDBJ whole genome shotgun (WGS) entry which is preliminary data.</text>
</comment>
<evidence type="ECO:0000313" key="6">
    <source>
        <dbReference type="Proteomes" id="UP000288716"/>
    </source>
</evidence>
<dbReference type="InterPro" id="IPR009288">
    <property type="entry name" value="AIG2-like_dom"/>
</dbReference>
<dbReference type="Proteomes" id="UP000288716">
    <property type="component" value="Unassembled WGS sequence"/>
</dbReference>
<dbReference type="OrthoDB" id="113620at2759"/>
<dbReference type="VEuPathDB" id="VectorBase:LDEU007956"/>
<organism evidence="5 6">
    <name type="scientific">Leptotrombidium deliense</name>
    <dbReference type="NCBI Taxonomy" id="299467"/>
    <lineage>
        <taxon>Eukaryota</taxon>
        <taxon>Metazoa</taxon>
        <taxon>Ecdysozoa</taxon>
        <taxon>Arthropoda</taxon>
        <taxon>Chelicerata</taxon>
        <taxon>Arachnida</taxon>
        <taxon>Acari</taxon>
        <taxon>Acariformes</taxon>
        <taxon>Trombidiformes</taxon>
        <taxon>Prostigmata</taxon>
        <taxon>Anystina</taxon>
        <taxon>Parasitengona</taxon>
        <taxon>Trombiculoidea</taxon>
        <taxon>Trombiculidae</taxon>
        <taxon>Leptotrombidium</taxon>
    </lineage>
</organism>
<dbReference type="InterPro" id="IPR039126">
    <property type="entry name" value="GGACT"/>
</dbReference>
<accession>A0A443S9D8</accession>
<dbReference type="GO" id="GO:0061929">
    <property type="term" value="F:gamma-glutamylaminecyclotransferase activity"/>
    <property type="evidence" value="ECO:0007669"/>
    <property type="project" value="InterPro"/>
</dbReference>
<dbReference type="GO" id="GO:0005829">
    <property type="term" value="C:cytosol"/>
    <property type="evidence" value="ECO:0007669"/>
    <property type="project" value="TreeGrafter"/>
</dbReference>
<dbReference type="GO" id="GO:0016740">
    <property type="term" value="F:transferase activity"/>
    <property type="evidence" value="ECO:0007669"/>
    <property type="project" value="UniProtKB-KW"/>
</dbReference>
<dbReference type="EMBL" id="NCKV01005407">
    <property type="protein sequence ID" value="RWS24084.1"/>
    <property type="molecule type" value="Genomic_DNA"/>
</dbReference>
<evidence type="ECO:0000256" key="3">
    <source>
        <dbReference type="RuleBase" id="RU367036"/>
    </source>
</evidence>
<dbReference type="InterPro" id="IPR013024">
    <property type="entry name" value="GGCT-like"/>
</dbReference>
<dbReference type="PANTHER" id="PTHR12510">
    <property type="entry name" value="TROPONIN C-AKIN-1 PROTEIN"/>
    <property type="match status" value="1"/>
</dbReference>
<reference evidence="5 6" key="1">
    <citation type="journal article" date="2018" name="Gigascience">
        <title>Genomes of trombidid mites reveal novel predicted allergens and laterally-transferred genes associated with secondary metabolism.</title>
        <authorList>
            <person name="Dong X."/>
            <person name="Chaisiri K."/>
            <person name="Xia D."/>
            <person name="Armstrong S.D."/>
            <person name="Fang Y."/>
            <person name="Donnelly M.J."/>
            <person name="Kadowaki T."/>
            <person name="McGarry J.W."/>
            <person name="Darby A.C."/>
            <person name="Makepeace B.L."/>
        </authorList>
    </citation>
    <scope>NUCLEOTIDE SEQUENCE [LARGE SCALE GENOMIC DNA]</scope>
    <source>
        <strain evidence="5">UoL-UT</strain>
    </source>
</reference>